<feature type="domain" description="GH18" evidence="6">
    <location>
        <begin position="96"/>
        <end position="445"/>
    </location>
</feature>
<keyword evidence="8" id="KW-1185">Reference proteome</keyword>
<dbReference type="Gene3D" id="3.10.50.10">
    <property type="match status" value="1"/>
</dbReference>
<evidence type="ECO:0000256" key="3">
    <source>
        <dbReference type="ARBA" id="ARBA00022679"/>
    </source>
</evidence>
<dbReference type="InterPro" id="IPR002509">
    <property type="entry name" value="NODB_dom"/>
</dbReference>
<reference evidence="8" key="2">
    <citation type="submission" date="2019-02" db="EMBL/GenBank/DDBJ databases">
        <title>Granulicella sibirica sp. nov., a psychrotolerant acidobacterium isolated from an organic soil layer in forested tundra, West Siberia.</title>
        <authorList>
            <person name="Oshkin I.Y."/>
            <person name="Kulichevskaya I.S."/>
            <person name="Rijpstra W.I.C."/>
            <person name="Sinninghe Damste J.S."/>
            <person name="Rakitin A.L."/>
            <person name="Ravin N.V."/>
            <person name="Dedysh S.N."/>
        </authorList>
    </citation>
    <scope>NUCLEOTIDE SEQUENCE [LARGE SCALE GENOMIC DNA]</scope>
    <source>
        <strain evidence="8">AF10</strain>
    </source>
</reference>
<keyword evidence="4" id="KW-0472">Membrane</keyword>
<evidence type="ECO:0000256" key="4">
    <source>
        <dbReference type="SAM" id="Phobius"/>
    </source>
</evidence>
<dbReference type="GO" id="GO:0016757">
    <property type="term" value="F:glycosyltransferase activity"/>
    <property type="evidence" value="ECO:0007669"/>
    <property type="project" value="UniProtKB-KW"/>
</dbReference>
<proteinExistence type="inferred from homology"/>
<dbReference type="GO" id="GO:0008061">
    <property type="term" value="F:chitin binding"/>
    <property type="evidence" value="ECO:0007669"/>
    <property type="project" value="InterPro"/>
</dbReference>
<reference evidence="7 8" key="1">
    <citation type="submission" date="2018-11" db="EMBL/GenBank/DDBJ databases">
        <authorList>
            <person name="Mardanov A.V."/>
            <person name="Ravin N.V."/>
            <person name="Dedysh S.N."/>
        </authorList>
    </citation>
    <scope>NUCLEOTIDE SEQUENCE [LARGE SCALE GENOMIC DNA]</scope>
    <source>
        <strain evidence="7 8">AF10</strain>
    </source>
</reference>
<dbReference type="PROSITE" id="PS51677">
    <property type="entry name" value="NODB"/>
    <property type="match status" value="1"/>
</dbReference>
<dbReference type="SUPFAM" id="SSF51445">
    <property type="entry name" value="(Trans)glycosidases"/>
    <property type="match status" value="1"/>
</dbReference>
<feature type="transmembrane region" description="Helical" evidence="4">
    <location>
        <begin position="20"/>
        <end position="40"/>
    </location>
</feature>
<gene>
    <name evidence="7" type="ORF">GRAN_2833</name>
</gene>
<protein>
    <submittedName>
        <fullName evidence="7">Glycosyl transferase, group 2 family protein/polysaccharide deacetylase family protein</fullName>
    </submittedName>
</protein>
<dbReference type="InterPro" id="IPR029044">
    <property type="entry name" value="Nucleotide-diphossugar_trans"/>
</dbReference>
<dbReference type="PANTHER" id="PTHR43630:SF1">
    <property type="entry name" value="POLY-BETA-1,6-N-ACETYL-D-GLUCOSAMINE SYNTHASE"/>
    <property type="match status" value="1"/>
</dbReference>
<organism evidence="7 8">
    <name type="scientific">Granulicella sibirica</name>
    <dbReference type="NCBI Taxonomy" id="2479048"/>
    <lineage>
        <taxon>Bacteria</taxon>
        <taxon>Pseudomonadati</taxon>
        <taxon>Acidobacteriota</taxon>
        <taxon>Terriglobia</taxon>
        <taxon>Terriglobales</taxon>
        <taxon>Acidobacteriaceae</taxon>
        <taxon>Granulicella</taxon>
    </lineage>
</organism>
<evidence type="ECO:0000313" key="8">
    <source>
        <dbReference type="Proteomes" id="UP000289437"/>
    </source>
</evidence>
<dbReference type="InterPro" id="IPR011583">
    <property type="entry name" value="Chitinase_II/V-like_cat"/>
</dbReference>
<dbReference type="CDD" id="cd10962">
    <property type="entry name" value="CE4_GT2-like"/>
    <property type="match status" value="1"/>
</dbReference>
<keyword evidence="2" id="KW-0328">Glycosyltransferase</keyword>
<dbReference type="Proteomes" id="UP000289437">
    <property type="component" value="Unassembled WGS sequence"/>
</dbReference>
<dbReference type="InterPro" id="IPR029070">
    <property type="entry name" value="Chitinase_insertion_sf"/>
</dbReference>
<comment type="caution">
    <text evidence="7">The sequence shown here is derived from an EMBL/GenBank/DDBJ whole genome shotgun (WGS) entry which is preliminary data.</text>
</comment>
<dbReference type="Pfam" id="PF01522">
    <property type="entry name" value="Polysacc_deac_1"/>
    <property type="match status" value="1"/>
</dbReference>
<dbReference type="InterPro" id="IPR001223">
    <property type="entry name" value="Glyco_hydro18_cat"/>
</dbReference>
<evidence type="ECO:0000259" key="6">
    <source>
        <dbReference type="PROSITE" id="PS51910"/>
    </source>
</evidence>
<keyword evidence="4" id="KW-0812">Transmembrane</keyword>
<dbReference type="SUPFAM" id="SSF53448">
    <property type="entry name" value="Nucleotide-diphospho-sugar transferases"/>
    <property type="match status" value="1"/>
</dbReference>
<dbReference type="SUPFAM" id="SSF88713">
    <property type="entry name" value="Glycoside hydrolase/deacetylase"/>
    <property type="match status" value="1"/>
</dbReference>
<sequence>MSKPVFYDPQRKRWKRLRRIFDVVALAGLLLGVLFVIGLARMKPLPELLLQSQKRNFRALQSEPVPAVKPGQKLTRSAHRRTSLKPSDVPLNSGEGLRAAYYVDWDAASYSSLKQHIKQIDLLFPEWLHVVTPDGSLTAYTPNDNRAYPVIDNAGVHSVDAEDKVAHVIASEGVDTEVFPLVNNYNPSTGLFMPGVGDFLNNPTSRANFIRQVDAFLGANNRYRGLSIDFEEIPENAQPGYNAFVQELYRDFHPKHLRLYLKTPIGDMDYNLKLLADNSDGLLLMNYDQHMTSTASGPIAAQDWFVDNLTNALKVVPKEKIICDLGSYGYDWTVQLPTPPGMLKRGQKPPSTPPEKVLGVRYISTQNAWQAAFDSEANVALDSDSLNAHFAYDDVDGHVRHQIWFLDAVTVLNQMRAARALGIQTYALWHLGSEDNSLWKIWDSPGHSDPVTALADVEPGYEVDTEGEGDILRVTRKPQDGRRTVTLDDDDAVKPDFKSITAETMTVYPLSYTVEQYGYQPKKVAISFDDGPDPDWTPRILDVLKKYSVKGTFFMIGEIAGNNVGIMKRVYEEGHEIGNHTFTHPDISEISKSQVDLQLKLTERLFASKLGVYPLYFRPPYSIDQEPDTNDQAAPVDHIQGLGYVIIGNKIDTNDWDEHPRKSPQEIADSVIEQLSDMDAHNDRRGSIILMHDGGGDRSPTVAALPLLITTLRSHGYEIVPVSELVGKTREEVMPPLTRHQLWQARVDSIAFFFYAFFNYFVVHVFFIGDVLMSARLIIIGLCAIIDRVRKRKEYATADYNPRVAVLIPAYNEETVIIRTIRSVMMSNYKNIRIIVIDDGSTDNTCNAAREAYPNDIASGRLTVLTKPNGGKAEALNFALESTDEEIYIGIDADGVVAHDAITRLVPHFANPKIGAVAGNAKVGNRVNLWTRWQALEYITSQNFERRALDLFDVVMVVPGAIGAWRTQAVRNGGGYAVDTVAEDADLTMNLLEQGYWVTYEDQALAFTEAPVNMNGLMRQRFRWSFGILQAIWKHKGAIRNRRAMGLFALPNILIFQILLPLVSPLIDLMFVAGVFHYLVDRYFHPETASTSSFYKLLTFFLAFLIIDFTASALAFTLERKHPASKGDAWLLFHIWIQRFSYRQVFSVVLFKTIKRAIDGKPFNWDKLARTAKMSKETEKLTEA</sequence>
<dbReference type="AlphaFoldDB" id="A0A4Q0T369"/>
<dbReference type="EMBL" id="RDSM01000002">
    <property type="protein sequence ID" value="RXH55976.1"/>
    <property type="molecule type" value="Genomic_DNA"/>
</dbReference>
<evidence type="ECO:0000256" key="2">
    <source>
        <dbReference type="ARBA" id="ARBA00022676"/>
    </source>
</evidence>
<dbReference type="Gene3D" id="3.20.20.370">
    <property type="entry name" value="Glycoside hydrolase/deacetylase"/>
    <property type="match status" value="1"/>
</dbReference>
<keyword evidence="3 7" id="KW-0808">Transferase</keyword>
<comment type="similarity">
    <text evidence="1">Belongs to the glycosyltransferase 2 family.</text>
</comment>
<dbReference type="OrthoDB" id="9766299at2"/>
<dbReference type="InterPro" id="IPR017853">
    <property type="entry name" value="GH"/>
</dbReference>
<evidence type="ECO:0000256" key="1">
    <source>
        <dbReference type="ARBA" id="ARBA00006739"/>
    </source>
</evidence>
<feature type="transmembrane region" description="Helical" evidence="4">
    <location>
        <begin position="752"/>
        <end position="785"/>
    </location>
</feature>
<feature type="transmembrane region" description="Helical" evidence="4">
    <location>
        <begin position="1044"/>
        <end position="1077"/>
    </location>
</feature>
<evidence type="ECO:0000313" key="7">
    <source>
        <dbReference type="EMBL" id="RXH55976.1"/>
    </source>
</evidence>
<dbReference type="GO" id="GO:0016810">
    <property type="term" value="F:hydrolase activity, acting on carbon-nitrogen (but not peptide) bonds"/>
    <property type="evidence" value="ECO:0007669"/>
    <property type="project" value="InterPro"/>
</dbReference>
<accession>A0A4Q0T369</accession>
<dbReference type="SMART" id="SM00636">
    <property type="entry name" value="Glyco_18"/>
    <property type="match status" value="1"/>
</dbReference>
<dbReference type="CDD" id="cd06423">
    <property type="entry name" value="CESA_like"/>
    <property type="match status" value="1"/>
</dbReference>
<feature type="transmembrane region" description="Helical" evidence="4">
    <location>
        <begin position="1097"/>
        <end position="1118"/>
    </location>
</feature>
<dbReference type="Pfam" id="PF13641">
    <property type="entry name" value="Glyco_tranf_2_3"/>
    <property type="match status" value="1"/>
</dbReference>
<feature type="domain" description="NodB homology" evidence="5">
    <location>
        <begin position="522"/>
        <end position="720"/>
    </location>
</feature>
<dbReference type="PANTHER" id="PTHR43630">
    <property type="entry name" value="POLY-BETA-1,6-N-ACETYL-D-GLUCOSAMINE SYNTHASE"/>
    <property type="match status" value="1"/>
</dbReference>
<dbReference type="GO" id="GO:0005975">
    <property type="term" value="P:carbohydrate metabolic process"/>
    <property type="evidence" value="ECO:0007669"/>
    <property type="project" value="InterPro"/>
</dbReference>
<dbReference type="Gene3D" id="3.90.550.10">
    <property type="entry name" value="Spore Coat Polysaccharide Biosynthesis Protein SpsA, Chain A"/>
    <property type="match status" value="1"/>
</dbReference>
<dbReference type="InterPro" id="IPR011330">
    <property type="entry name" value="Glyco_hydro/deAcase_b/a-brl"/>
</dbReference>
<dbReference type="Gene3D" id="3.20.20.80">
    <property type="entry name" value="Glycosidases"/>
    <property type="match status" value="1"/>
</dbReference>
<dbReference type="RefSeq" id="WP_128913525.1">
    <property type="nucleotide sequence ID" value="NZ_RDSM01000002.1"/>
</dbReference>
<dbReference type="PROSITE" id="PS51910">
    <property type="entry name" value="GH18_2"/>
    <property type="match status" value="1"/>
</dbReference>
<evidence type="ECO:0000259" key="5">
    <source>
        <dbReference type="PROSITE" id="PS51677"/>
    </source>
</evidence>
<name>A0A4Q0T369_9BACT</name>
<keyword evidence="4" id="KW-1133">Transmembrane helix</keyword>